<dbReference type="Proteomes" id="UP000279833">
    <property type="component" value="Unassembled WGS sequence"/>
</dbReference>
<reference evidence="4" key="1">
    <citation type="submission" date="2016-06" db="UniProtKB">
        <authorList>
            <consortium name="WormBaseParasite"/>
        </authorList>
    </citation>
    <scope>IDENTIFICATION</scope>
</reference>
<protein>
    <submittedName>
        <fullName evidence="2 4">Uncharacterized protein</fullName>
    </submittedName>
</protein>
<evidence type="ECO:0000256" key="1">
    <source>
        <dbReference type="SAM" id="MobiDB-lite"/>
    </source>
</evidence>
<name>A0A183KQY1_9TREM</name>
<evidence type="ECO:0000313" key="4">
    <source>
        <dbReference type="WBParaSite" id="SCUD_0001746901-mRNA-1"/>
    </source>
</evidence>
<sequence>MELLLDYTDFKCSKEGRFRKMIHQDTKNSTTLPRHPNPVHTQGHADNSLRSFNAFHEDGHKFDVSCCCTRYDYPNNSHAFDEVSYESEKNTLSESIHDQKSDAVLIDANFSDDPLPSNYIFNRFEENISGKPKPDVISYFIYPHNALASCGKLVQCEALVLNEFDFD</sequence>
<dbReference type="EMBL" id="UZAK01039826">
    <property type="protein sequence ID" value="VDP63622.1"/>
    <property type="molecule type" value="Genomic_DNA"/>
</dbReference>
<keyword evidence="3" id="KW-1185">Reference proteome</keyword>
<proteinExistence type="predicted"/>
<dbReference type="AlphaFoldDB" id="A0A183KQY1"/>
<accession>A0A183KQY1</accession>
<dbReference type="WBParaSite" id="SCUD_0001746901-mRNA-1">
    <property type="protein sequence ID" value="SCUD_0001746901-mRNA-1"/>
    <property type="gene ID" value="SCUD_0001746901"/>
</dbReference>
<evidence type="ECO:0000313" key="2">
    <source>
        <dbReference type="EMBL" id="VDP63622.1"/>
    </source>
</evidence>
<evidence type="ECO:0000313" key="3">
    <source>
        <dbReference type="Proteomes" id="UP000279833"/>
    </source>
</evidence>
<organism evidence="4">
    <name type="scientific">Schistosoma curassoni</name>
    <dbReference type="NCBI Taxonomy" id="6186"/>
    <lineage>
        <taxon>Eukaryota</taxon>
        <taxon>Metazoa</taxon>
        <taxon>Spiralia</taxon>
        <taxon>Lophotrochozoa</taxon>
        <taxon>Platyhelminthes</taxon>
        <taxon>Trematoda</taxon>
        <taxon>Digenea</taxon>
        <taxon>Strigeidida</taxon>
        <taxon>Schistosomatoidea</taxon>
        <taxon>Schistosomatidae</taxon>
        <taxon>Schistosoma</taxon>
    </lineage>
</organism>
<reference evidence="2 3" key="2">
    <citation type="submission" date="2018-11" db="EMBL/GenBank/DDBJ databases">
        <authorList>
            <consortium name="Pathogen Informatics"/>
        </authorList>
    </citation>
    <scope>NUCLEOTIDE SEQUENCE [LARGE SCALE GENOMIC DNA]</scope>
    <source>
        <strain evidence="2">Dakar</strain>
        <strain evidence="3">Dakar, Senegal</strain>
    </source>
</reference>
<feature type="region of interest" description="Disordered" evidence="1">
    <location>
        <begin position="24"/>
        <end position="44"/>
    </location>
</feature>
<gene>
    <name evidence="2" type="ORF">SCUD_LOCUS17466</name>
</gene>